<dbReference type="Gene3D" id="1.10.260.40">
    <property type="entry name" value="lambda repressor-like DNA-binding domains"/>
    <property type="match status" value="1"/>
</dbReference>
<dbReference type="OrthoDB" id="3238779at2"/>
<keyword evidence="2" id="KW-1185">Reference proteome</keyword>
<sequence length="126" mass="14467">MINGISAVIRSYLEGYKSDIRTVCETISANGHEKLKSALLSQKIELPETKYSALFKKVKELQKEGKLSQRKIAKELGMNRDAVGRYFKLDAYPRNFSEPIYEKNIALLFANFGKMVNEVLRRYGEK</sequence>
<dbReference type="Proteomes" id="UP000267268">
    <property type="component" value="Chromosome 1"/>
</dbReference>
<dbReference type="GO" id="GO:0003677">
    <property type="term" value="F:DNA binding"/>
    <property type="evidence" value="ECO:0007669"/>
    <property type="project" value="InterPro"/>
</dbReference>
<protein>
    <submittedName>
        <fullName evidence="1">Uncharacterized protein</fullName>
    </submittedName>
</protein>
<dbReference type="KEGG" id="fll:EI427_16375"/>
<evidence type="ECO:0000313" key="1">
    <source>
        <dbReference type="EMBL" id="AZQ63742.1"/>
    </source>
</evidence>
<dbReference type="SUPFAM" id="SSF47413">
    <property type="entry name" value="lambda repressor-like DNA-binding domains"/>
    <property type="match status" value="1"/>
</dbReference>
<dbReference type="EMBL" id="CP034562">
    <property type="protein sequence ID" value="AZQ63742.1"/>
    <property type="molecule type" value="Genomic_DNA"/>
</dbReference>
<dbReference type="AlphaFoldDB" id="A0A3Q9FSY6"/>
<name>A0A3Q9FSY6_9BACT</name>
<dbReference type="RefSeq" id="WP_126616744.1">
    <property type="nucleotide sequence ID" value="NZ_CP034562.1"/>
</dbReference>
<evidence type="ECO:0000313" key="2">
    <source>
        <dbReference type="Proteomes" id="UP000267268"/>
    </source>
</evidence>
<proteinExistence type="predicted"/>
<dbReference type="InterPro" id="IPR010982">
    <property type="entry name" value="Lambda_DNA-bd_dom_sf"/>
</dbReference>
<organism evidence="1 2">
    <name type="scientific">Flammeovirga pectinis</name>
    <dbReference type="NCBI Taxonomy" id="2494373"/>
    <lineage>
        <taxon>Bacteria</taxon>
        <taxon>Pseudomonadati</taxon>
        <taxon>Bacteroidota</taxon>
        <taxon>Cytophagia</taxon>
        <taxon>Cytophagales</taxon>
        <taxon>Flammeovirgaceae</taxon>
        <taxon>Flammeovirga</taxon>
    </lineage>
</organism>
<reference evidence="1 2" key="1">
    <citation type="submission" date="2018-12" db="EMBL/GenBank/DDBJ databases">
        <title>Flammeovirga pectinis sp. nov., isolated from the gut of the Korean scallop, Patinopecten yessoensis.</title>
        <authorList>
            <person name="Bae J.-W."/>
            <person name="Jeong Y.-S."/>
            <person name="Kang W."/>
        </authorList>
    </citation>
    <scope>NUCLEOTIDE SEQUENCE [LARGE SCALE GENOMIC DNA]</scope>
    <source>
        <strain evidence="1 2">L12M1</strain>
    </source>
</reference>
<accession>A0A3Q9FSY6</accession>
<gene>
    <name evidence="1" type="ORF">EI427_16375</name>
</gene>